<evidence type="ECO:0000259" key="1">
    <source>
        <dbReference type="Pfam" id="PF00646"/>
    </source>
</evidence>
<dbReference type="Gene3D" id="1.20.1280.50">
    <property type="match status" value="1"/>
</dbReference>
<accession>A0AAD6ENM5</accession>
<organism evidence="3 4">
    <name type="scientific">Rhynchospora tenuis</name>
    <dbReference type="NCBI Taxonomy" id="198213"/>
    <lineage>
        <taxon>Eukaryota</taxon>
        <taxon>Viridiplantae</taxon>
        <taxon>Streptophyta</taxon>
        <taxon>Embryophyta</taxon>
        <taxon>Tracheophyta</taxon>
        <taxon>Spermatophyta</taxon>
        <taxon>Magnoliopsida</taxon>
        <taxon>Liliopsida</taxon>
        <taxon>Poales</taxon>
        <taxon>Cyperaceae</taxon>
        <taxon>Cyperoideae</taxon>
        <taxon>Rhynchosporeae</taxon>
        <taxon>Rhynchospora</taxon>
    </lineage>
</organism>
<keyword evidence="4" id="KW-1185">Reference proteome</keyword>
<name>A0AAD6ENM5_9POAL</name>
<reference evidence="3 4" key="1">
    <citation type="journal article" date="2022" name="Cell">
        <title>Repeat-based holocentromeres influence genome architecture and karyotype evolution.</title>
        <authorList>
            <person name="Hofstatter P.G."/>
            <person name="Thangavel G."/>
            <person name="Lux T."/>
            <person name="Neumann P."/>
            <person name="Vondrak T."/>
            <person name="Novak P."/>
            <person name="Zhang M."/>
            <person name="Costa L."/>
            <person name="Castellani M."/>
            <person name="Scott A."/>
            <person name="Toegelov H."/>
            <person name="Fuchs J."/>
            <person name="Mata-Sucre Y."/>
            <person name="Dias Y."/>
            <person name="Vanzela A.L.L."/>
            <person name="Huettel B."/>
            <person name="Almeida C.C.S."/>
            <person name="Simkova H."/>
            <person name="Souza G."/>
            <person name="Pedrosa-Harand A."/>
            <person name="Macas J."/>
            <person name="Mayer K.F.X."/>
            <person name="Houben A."/>
            <person name="Marques A."/>
        </authorList>
    </citation>
    <scope>NUCLEOTIDE SEQUENCE [LARGE SCALE GENOMIC DNA]</scope>
    <source>
        <strain evidence="3">RhyTen1mFocal</strain>
    </source>
</reference>
<dbReference type="PANTHER" id="PTHR33110">
    <property type="entry name" value="F-BOX/KELCH-REPEAT PROTEIN-RELATED"/>
    <property type="match status" value="1"/>
</dbReference>
<evidence type="ECO:0000313" key="3">
    <source>
        <dbReference type="EMBL" id="KAJ3691110.1"/>
    </source>
</evidence>
<protein>
    <recommendedName>
        <fullName evidence="5">F-box domain-containing protein</fullName>
    </recommendedName>
</protein>
<evidence type="ECO:0000313" key="4">
    <source>
        <dbReference type="Proteomes" id="UP001210211"/>
    </source>
</evidence>
<evidence type="ECO:0008006" key="5">
    <source>
        <dbReference type="Google" id="ProtNLM"/>
    </source>
</evidence>
<dbReference type="Pfam" id="PF03478">
    <property type="entry name" value="Beta-prop_KIB1-4"/>
    <property type="match status" value="1"/>
</dbReference>
<dbReference type="InterPro" id="IPR001810">
    <property type="entry name" value="F-box_dom"/>
</dbReference>
<dbReference type="Proteomes" id="UP001210211">
    <property type="component" value="Unassembled WGS sequence"/>
</dbReference>
<proteinExistence type="predicted"/>
<dbReference type="SUPFAM" id="SSF50969">
    <property type="entry name" value="YVTN repeat-like/Quinoprotein amine dehydrogenase"/>
    <property type="match status" value="1"/>
</dbReference>
<dbReference type="Pfam" id="PF00646">
    <property type="entry name" value="F-box"/>
    <property type="match status" value="1"/>
</dbReference>
<dbReference type="AlphaFoldDB" id="A0AAD6ENM5"/>
<gene>
    <name evidence="3" type="ORF">LUZ61_020274</name>
</gene>
<sequence>MDWADLCPDLLLLIAEKVGDISNFIRLRAVCKRWRSVLHPSDQPPQLPCFVQLKRNANSSFDIQFFSLYSNKIHILHASKEHMHKSAGSSFGYINVSAYDNQIGNYFESLLNPITGSLVRIPLIVTCLPHFVGPSFNCNTSTTETGIDILFDMPNMPPCASGYQLYLWRYTDGKWTKIIEVPYSSNEIVCYSGKIYILSHQFIRIIDVMTGDEESVIPEQYMIFSYLIEAYGDLLGVKIFITSEGNYKIEVYQLEDTGKVSHWVKKNGIGDRMLFLDTKYGFCLKASEYDGFEGNCIYFKSYCSKKEFQFRYGDLIRYDMKLSKSLVVHSGGSVFGAWFVPSLS</sequence>
<dbReference type="InterPro" id="IPR011044">
    <property type="entry name" value="Quino_amine_DH_bsu"/>
</dbReference>
<dbReference type="InterPro" id="IPR005174">
    <property type="entry name" value="KIB1-4_b-propeller"/>
</dbReference>
<feature type="domain" description="KIB1-4 beta-propeller" evidence="2">
    <location>
        <begin position="65"/>
        <end position="301"/>
    </location>
</feature>
<feature type="domain" description="F-box" evidence="1">
    <location>
        <begin position="3"/>
        <end position="37"/>
    </location>
</feature>
<dbReference type="EMBL" id="JAMRDG010000002">
    <property type="protein sequence ID" value="KAJ3691110.1"/>
    <property type="molecule type" value="Genomic_DNA"/>
</dbReference>
<evidence type="ECO:0000259" key="2">
    <source>
        <dbReference type="Pfam" id="PF03478"/>
    </source>
</evidence>
<comment type="caution">
    <text evidence="3">The sequence shown here is derived from an EMBL/GenBank/DDBJ whole genome shotgun (WGS) entry which is preliminary data.</text>
</comment>